<dbReference type="EMBL" id="JACSDY010000013">
    <property type="protein sequence ID" value="KAF7410648.1"/>
    <property type="molecule type" value="Genomic_DNA"/>
</dbReference>
<comment type="caution">
    <text evidence="1">The sequence shown here is derived from an EMBL/GenBank/DDBJ whole genome shotgun (WGS) entry which is preliminary data.</text>
</comment>
<proteinExistence type="predicted"/>
<accession>A0A834KQ04</accession>
<organism evidence="1 2">
    <name type="scientific">Vespula pensylvanica</name>
    <name type="common">Western yellow jacket</name>
    <name type="synonym">Wasp</name>
    <dbReference type="NCBI Taxonomy" id="30213"/>
    <lineage>
        <taxon>Eukaryota</taxon>
        <taxon>Metazoa</taxon>
        <taxon>Ecdysozoa</taxon>
        <taxon>Arthropoda</taxon>
        <taxon>Hexapoda</taxon>
        <taxon>Insecta</taxon>
        <taxon>Pterygota</taxon>
        <taxon>Neoptera</taxon>
        <taxon>Endopterygota</taxon>
        <taxon>Hymenoptera</taxon>
        <taxon>Apocrita</taxon>
        <taxon>Aculeata</taxon>
        <taxon>Vespoidea</taxon>
        <taxon>Vespidae</taxon>
        <taxon>Vespinae</taxon>
        <taxon>Vespula</taxon>
    </lineage>
</organism>
<evidence type="ECO:0000313" key="2">
    <source>
        <dbReference type="Proteomes" id="UP000600918"/>
    </source>
</evidence>
<reference evidence="1" key="1">
    <citation type="journal article" date="2020" name="G3 (Bethesda)">
        <title>High-Quality Assemblies for Three Invasive Social Wasps from the &lt;i&gt;Vespula&lt;/i&gt; Genus.</title>
        <authorList>
            <person name="Harrop T.W.R."/>
            <person name="Guhlin J."/>
            <person name="McLaughlin G.M."/>
            <person name="Permina E."/>
            <person name="Stockwell P."/>
            <person name="Gilligan J."/>
            <person name="Le Lec M.F."/>
            <person name="Gruber M.A.M."/>
            <person name="Quinn O."/>
            <person name="Lovegrove M."/>
            <person name="Duncan E.J."/>
            <person name="Remnant E.J."/>
            <person name="Van Eeckhoven J."/>
            <person name="Graham B."/>
            <person name="Knapp R.A."/>
            <person name="Langford K.W."/>
            <person name="Kronenberg Z."/>
            <person name="Press M.O."/>
            <person name="Eacker S.M."/>
            <person name="Wilson-Rankin E.E."/>
            <person name="Purcell J."/>
            <person name="Lester P.J."/>
            <person name="Dearden P.K."/>
        </authorList>
    </citation>
    <scope>NUCLEOTIDE SEQUENCE</scope>
    <source>
        <strain evidence="1">Volc-1</strain>
    </source>
</reference>
<gene>
    <name evidence="1" type="ORF">H0235_013255</name>
</gene>
<dbReference type="Proteomes" id="UP000600918">
    <property type="component" value="Unassembled WGS sequence"/>
</dbReference>
<evidence type="ECO:0000313" key="1">
    <source>
        <dbReference type="EMBL" id="KAF7410648.1"/>
    </source>
</evidence>
<name>A0A834KQ04_VESPE</name>
<keyword evidence="2" id="KW-1185">Reference proteome</keyword>
<sequence length="123" mass="13919">MQTVYARDNWGPRKEAAQDTAHDGNFDLADRKLQRAYCNYSRVTPYTSASCALLFELAPETLTGWSAFPQIAYIHPVCGFVRDDGDDTTTLHATGRAKSNVALYIKKVSTYAREFRRLAFRFA</sequence>
<dbReference type="AlphaFoldDB" id="A0A834KQ04"/>
<protein>
    <submittedName>
        <fullName evidence="1">Uncharacterized protein</fullName>
    </submittedName>
</protein>